<dbReference type="Pfam" id="PF12838">
    <property type="entry name" value="Fer4_7"/>
    <property type="match status" value="1"/>
</dbReference>
<dbReference type="PROSITE" id="PS51379">
    <property type="entry name" value="4FE4S_FER_2"/>
    <property type="match status" value="2"/>
</dbReference>
<protein>
    <submittedName>
        <fullName evidence="5">F420H2 dehydrogenase subunit F</fullName>
    </submittedName>
</protein>
<keyword evidence="3" id="KW-0411">Iron-sulfur</keyword>
<keyword evidence="2" id="KW-0408">Iron</keyword>
<dbReference type="AlphaFoldDB" id="A0A564UKD0"/>
<dbReference type="InterPro" id="IPR007516">
    <property type="entry name" value="Co_F420_Hydgase/DH_bsu_N"/>
</dbReference>
<organism evidence="5 6">
    <name type="scientific">[Ruminococcus] torques</name>
    <dbReference type="NCBI Taxonomy" id="33039"/>
    <lineage>
        <taxon>Bacteria</taxon>
        <taxon>Bacillati</taxon>
        <taxon>Bacillota</taxon>
        <taxon>Clostridia</taxon>
        <taxon>Lachnospirales</taxon>
        <taxon>Lachnospiraceae</taxon>
        <taxon>Mediterraneibacter</taxon>
    </lineage>
</organism>
<name>A0A564UKD0_9FIRM</name>
<dbReference type="EMBL" id="CABHNA010000088">
    <property type="protein sequence ID" value="VUX19712.1"/>
    <property type="molecule type" value="Genomic_DNA"/>
</dbReference>
<dbReference type="GO" id="GO:0046872">
    <property type="term" value="F:metal ion binding"/>
    <property type="evidence" value="ECO:0007669"/>
    <property type="project" value="UniProtKB-KW"/>
</dbReference>
<reference evidence="5 6" key="1">
    <citation type="submission" date="2019-07" db="EMBL/GenBank/DDBJ databases">
        <authorList>
            <person name="Hibberd C M."/>
            <person name="Gehrig L. J."/>
            <person name="Chang H.-W."/>
            <person name="Venkatesh S."/>
        </authorList>
    </citation>
    <scope>NUCLEOTIDE SEQUENCE [LARGE SCALE GENOMIC DNA]</scope>
    <source>
        <strain evidence="5">Ruminococcus_torques_SSTS_Bg7063</strain>
    </source>
</reference>
<gene>
    <name evidence="5" type="ORF">RTSSTS7063_02566</name>
</gene>
<evidence type="ECO:0000313" key="5">
    <source>
        <dbReference type="EMBL" id="VUX19712.1"/>
    </source>
</evidence>
<dbReference type="Pfam" id="PF04422">
    <property type="entry name" value="FrhB_FdhB_N"/>
    <property type="match status" value="1"/>
</dbReference>
<evidence type="ECO:0000313" key="6">
    <source>
        <dbReference type="Proteomes" id="UP000363661"/>
    </source>
</evidence>
<evidence type="ECO:0000259" key="4">
    <source>
        <dbReference type="PROSITE" id="PS51379"/>
    </source>
</evidence>
<evidence type="ECO:0000256" key="1">
    <source>
        <dbReference type="ARBA" id="ARBA00022723"/>
    </source>
</evidence>
<proteinExistence type="predicted"/>
<dbReference type="Gene3D" id="3.30.70.20">
    <property type="match status" value="1"/>
</dbReference>
<dbReference type="InterPro" id="IPR017900">
    <property type="entry name" value="4Fe4S_Fe_S_CS"/>
</dbReference>
<evidence type="ECO:0000256" key="2">
    <source>
        <dbReference type="ARBA" id="ARBA00023004"/>
    </source>
</evidence>
<dbReference type="GO" id="GO:0051536">
    <property type="term" value="F:iron-sulfur cluster binding"/>
    <property type="evidence" value="ECO:0007669"/>
    <property type="project" value="UniProtKB-KW"/>
</dbReference>
<accession>A0A564UKD0</accession>
<dbReference type="PANTHER" id="PTHR43193">
    <property type="match status" value="1"/>
</dbReference>
<dbReference type="Pfam" id="PF04432">
    <property type="entry name" value="FrhB_FdhB_C"/>
    <property type="match status" value="1"/>
</dbReference>
<dbReference type="Proteomes" id="UP000363661">
    <property type="component" value="Unassembled WGS sequence"/>
</dbReference>
<keyword evidence="6" id="KW-1185">Reference proteome</keyword>
<dbReference type="InterPro" id="IPR007525">
    <property type="entry name" value="FrhB_FdhB_C"/>
</dbReference>
<dbReference type="InterPro" id="IPR017896">
    <property type="entry name" value="4Fe4S_Fe-S-bd"/>
</dbReference>
<evidence type="ECO:0000256" key="3">
    <source>
        <dbReference type="ARBA" id="ARBA00023014"/>
    </source>
</evidence>
<dbReference type="PROSITE" id="PS00198">
    <property type="entry name" value="4FE4S_FER_1"/>
    <property type="match status" value="2"/>
</dbReference>
<dbReference type="RefSeq" id="WP_144367768.1">
    <property type="nucleotide sequence ID" value="NZ_CABHNA010000088.1"/>
</dbReference>
<keyword evidence="1" id="KW-0479">Metal-binding</keyword>
<feature type="domain" description="4Fe-4S ferredoxin-type" evidence="4">
    <location>
        <begin position="36"/>
        <end position="67"/>
    </location>
</feature>
<feature type="domain" description="4Fe-4S ferredoxin-type" evidence="4">
    <location>
        <begin position="2"/>
        <end position="31"/>
    </location>
</feature>
<sequence length="397" mass="45085">MIQVYNNKSVCCGCGLCETVCPRNAIEMQMDEIGFKYPKINQEKCIDCGVCKKICGYNTDSTNFIKNSYAAVNTNDKVLQKSASGGIFSAIAQSFLKTQGLVCGAEMLICGNRTEVKHVLIESESELERLQGSKYVQSDIKDCFEEIILRLKEGKKVLFSGTPCQVAAIKRCTRGKFEENLFMIDIICHGVPSLKFFNDYLQVEKTKKKMDIQKFIFRDKKYGWGKKGSICGIKKGNTVTELVNSRTSSYYSLFNDGEVFRDCCYKCPFAQEKRVGDLTIGDYWGVEKFSPEVMEENGGDFSKKNGVSCLMINTDKGKEMLACYGENIRKIPVDIEKIKIINTQLNHPVKHTYLRDIIFKVYTQNGYKGVEKIYRKQLVIRKVKSGLKRVLKFIGLH</sequence>
<dbReference type="InterPro" id="IPR052977">
    <property type="entry name" value="Polyferredoxin-like_ET"/>
</dbReference>
<dbReference type="PANTHER" id="PTHR43193:SF2">
    <property type="entry name" value="POLYFERREDOXIN PROTEIN FWDF"/>
    <property type="match status" value="1"/>
</dbReference>
<dbReference type="SUPFAM" id="SSF54862">
    <property type="entry name" value="4Fe-4S ferredoxins"/>
    <property type="match status" value="1"/>
</dbReference>